<keyword evidence="2" id="KW-1185">Reference proteome</keyword>
<evidence type="ECO:0000313" key="1">
    <source>
        <dbReference type="EnsemblMetazoa" id="CJA27002.1"/>
    </source>
</evidence>
<protein>
    <submittedName>
        <fullName evidence="1">Uncharacterized protein</fullName>
    </submittedName>
</protein>
<reference evidence="1" key="2">
    <citation type="submission" date="2022-06" db="UniProtKB">
        <authorList>
            <consortium name="EnsemblMetazoa"/>
        </authorList>
    </citation>
    <scope>IDENTIFICATION</scope>
    <source>
        <strain evidence="1">DF5081</strain>
    </source>
</reference>
<sequence>MLDFFKDVYFDSSMPTNTRLLVDSWNSWRNKSAIDGVTPPNHSCDTMIIPPGWRLPRIRTFPNQNCSESKPCPESELFVSEAVFMNIYHTVNGKVNGDSDGKYSLCYP</sequence>
<evidence type="ECO:0000313" key="2">
    <source>
        <dbReference type="Proteomes" id="UP000005237"/>
    </source>
</evidence>
<organism evidence="1 2">
    <name type="scientific">Caenorhabditis japonica</name>
    <dbReference type="NCBI Taxonomy" id="281687"/>
    <lineage>
        <taxon>Eukaryota</taxon>
        <taxon>Metazoa</taxon>
        <taxon>Ecdysozoa</taxon>
        <taxon>Nematoda</taxon>
        <taxon>Chromadorea</taxon>
        <taxon>Rhabditida</taxon>
        <taxon>Rhabditina</taxon>
        <taxon>Rhabditomorpha</taxon>
        <taxon>Rhabditoidea</taxon>
        <taxon>Rhabditidae</taxon>
        <taxon>Peloderinae</taxon>
        <taxon>Caenorhabditis</taxon>
    </lineage>
</organism>
<reference evidence="2" key="1">
    <citation type="submission" date="2010-08" db="EMBL/GenBank/DDBJ databases">
        <authorList>
            <consortium name="Caenorhabditis japonica Sequencing Consortium"/>
            <person name="Wilson R.K."/>
        </authorList>
    </citation>
    <scope>NUCLEOTIDE SEQUENCE [LARGE SCALE GENOMIC DNA]</scope>
    <source>
        <strain evidence="2">DF5081</strain>
    </source>
</reference>
<dbReference type="AlphaFoldDB" id="A0A8R1EAN2"/>
<dbReference type="EnsemblMetazoa" id="CJA27002.1">
    <property type="protein sequence ID" value="CJA27002.1"/>
    <property type="gene ID" value="WBGene00182574"/>
</dbReference>
<accession>A0A8R1EAN2</accession>
<proteinExistence type="predicted"/>
<name>A0A8R1EAN2_CAEJA</name>
<dbReference type="Proteomes" id="UP000005237">
    <property type="component" value="Unassembled WGS sequence"/>
</dbReference>